<organism evidence="1 2">
    <name type="scientific">Champsocephalus esox</name>
    <name type="common">pike icefish</name>
    <dbReference type="NCBI Taxonomy" id="159716"/>
    <lineage>
        <taxon>Eukaryota</taxon>
        <taxon>Metazoa</taxon>
        <taxon>Chordata</taxon>
        <taxon>Craniata</taxon>
        <taxon>Vertebrata</taxon>
        <taxon>Euteleostomi</taxon>
        <taxon>Actinopterygii</taxon>
        <taxon>Neopterygii</taxon>
        <taxon>Teleostei</taxon>
        <taxon>Neoteleostei</taxon>
        <taxon>Acanthomorphata</taxon>
        <taxon>Eupercaria</taxon>
        <taxon>Perciformes</taxon>
        <taxon>Notothenioidei</taxon>
        <taxon>Channichthyidae</taxon>
        <taxon>Champsocephalus</taxon>
    </lineage>
</organism>
<comment type="caution">
    <text evidence="1">The sequence shown here is derived from an EMBL/GenBank/DDBJ whole genome shotgun (WGS) entry which is preliminary data.</text>
</comment>
<evidence type="ECO:0000313" key="1">
    <source>
        <dbReference type="EMBL" id="KAK5931702.1"/>
    </source>
</evidence>
<dbReference type="EMBL" id="JAULUE010000002">
    <property type="protein sequence ID" value="KAK5931702.1"/>
    <property type="molecule type" value="Genomic_DNA"/>
</dbReference>
<protein>
    <submittedName>
        <fullName evidence="1">Uncharacterized protein</fullName>
    </submittedName>
</protein>
<evidence type="ECO:0000313" key="2">
    <source>
        <dbReference type="Proteomes" id="UP001335648"/>
    </source>
</evidence>
<gene>
    <name evidence="1" type="ORF">CesoFtcFv8_000032</name>
</gene>
<accession>A0AAN8HXS5</accession>
<proteinExistence type="predicted"/>
<dbReference type="AlphaFoldDB" id="A0AAN8HXS5"/>
<dbReference type="Proteomes" id="UP001335648">
    <property type="component" value="Unassembled WGS sequence"/>
</dbReference>
<keyword evidence="2" id="KW-1185">Reference proteome</keyword>
<reference evidence="1 2" key="1">
    <citation type="journal article" date="2023" name="Mol. Biol. Evol.">
        <title>Genomics of Secondarily Temperate Adaptation in the Only Non-Antarctic Icefish.</title>
        <authorList>
            <person name="Rivera-Colon A.G."/>
            <person name="Rayamajhi N."/>
            <person name="Minhas B.F."/>
            <person name="Madrigal G."/>
            <person name="Bilyk K.T."/>
            <person name="Yoon V."/>
            <person name="Hune M."/>
            <person name="Gregory S."/>
            <person name="Cheng C.H.C."/>
            <person name="Catchen J.M."/>
        </authorList>
    </citation>
    <scope>NUCLEOTIDE SEQUENCE [LARGE SCALE GENOMIC DNA]</scope>
    <source>
        <strain evidence="1">JC2023a</strain>
    </source>
</reference>
<name>A0AAN8HXS5_9TELE</name>
<sequence>MDVPCQQMLCLYWASGSASDVKLIPLTVHCLLVCSLHLPLGGHPGDNGCLYPGKRFCLEPEESDLPSPAAQHSLLLELSLYGEIFIFPIGFNGREVHTSF</sequence>